<sequence>MTNNIQPALFIPHGGGPCFFMDWSVGGNIWQGMQDFLAELANTLPAKPRAILVISGHWEEPEFTINKVINHTLYYDYYGFPAYTYQLTYPVKGDNHLITDIMRLLSSAGICINTDNQRGLDHGVFIPFKVIYPDADIPMVQLSLKKGLDPQTHINLGKALAPLRKEDVLIVGSGMSYHNLTVWGGELAATASQAFNEWLITTLEEDDIEQRNRLLCRWQEAPYARIAHPREEHLLPLMVVAGAGDSDKGHCIYSGKVRELSFSAFRFG</sequence>
<dbReference type="PIRSF" id="PIRSF006157">
    <property type="entry name" value="Doxgns_DODA"/>
    <property type="match status" value="1"/>
</dbReference>
<evidence type="ECO:0000256" key="5">
    <source>
        <dbReference type="ARBA" id="ARBA00023002"/>
    </source>
</evidence>
<keyword evidence="4" id="KW-0862">Zinc</keyword>
<dbReference type="GO" id="GO:0016702">
    <property type="term" value="F:oxidoreductase activity, acting on single donors with incorporation of molecular oxygen, incorporation of two atoms of oxygen"/>
    <property type="evidence" value="ECO:0007669"/>
    <property type="project" value="UniProtKB-ARBA"/>
</dbReference>
<dbReference type="Pfam" id="PF02900">
    <property type="entry name" value="LigB"/>
    <property type="match status" value="1"/>
</dbReference>
<evidence type="ECO:0000313" key="7">
    <source>
        <dbReference type="EMBL" id="QQP85459.1"/>
    </source>
</evidence>
<protein>
    <submittedName>
        <fullName evidence="7">Dioxygenase</fullName>
    </submittedName>
</protein>
<keyword evidence="5" id="KW-0560">Oxidoreductase</keyword>
<organism evidence="7 8">
    <name type="scientific">Entomomonas asaccharolytica</name>
    <dbReference type="NCBI Taxonomy" id="2785331"/>
    <lineage>
        <taxon>Bacteria</taxon>
        <taxon>Pseudomonadati</taxon>
        <taxon>Pseudomonadota</taxon>
        <taxon>Gammaproteobacteria</taxon>
        <taxon>Pseudomonadales</taxon>
        <taxon>Pseudomonadaceae</taxon>
        <taxon>Entomomonas</taxon>
    </lineage>
</organism>
<comment type="cofactor">
    <cofactor evidence="1">
        <name>Zn(2+)</name>
        <dbReference type="ChEBI" id="CHEBI:29105"/>
    </cofactor>
</comment>
<evidence type="ECO:0000256" key="1">
    <source>
        <dbReference type="ARBA" id="ARBA00001947"/>
    </source>
</evidence>
<dbReference type="GO" id="GO:0008270">
    <property type="term" value="F:zinc ion binding"/>
    <property type="evidence" value="ECO:0007669"/>
    <property type="project" value="InterPro"/>
</dbReference>
<dbReference type="SUPFAM" id="SSF53213">
    <property type="entry name" value="LigB-like"/>
    <property type="match status" value="1"/>
</dbReference>
<evidence type="ECO:0000259" key="6">
    <source>
        <dbReference type="Pfam" id="PF02900"/>
    </source>
</evidence>
<gene>
    <name evidence="7" type="ORF">JHT90_13955</name>
</gene>
<evidence type="ECO:0000313" key="8">
    <source>
        <dbReference type="Proteomes" id="UP000595278"/>
    </source>
</evidence>
<proteinExistence type="inferred from homology"/>
<evidence type="ECO:0000256" key="4">
    <source>
        <dbReference type="ARBA" id="ARBA00022833"/>
    </source>
</evidence>
<keyword evidence="7" id="KW-0223">Dioxygenase</keyword>
<accession>A0A974RY22</accession>
<evidence type="ECO:0000256" key="2">
    <source>
        <dbReference type="ARBA" id="ARBA00007581"/>
    </source>
</evidence>
<keyword evidence="3" id="KW-0479">Metal-binding</keyword>
<dbReference type="EMBL" id="CP067393">
    <property type="protein sequence ID" value="QQP85459.1"/>
    <property type="molecule type" value="Genomic_DNA"/>
</dbReference>
<dbReference type="RefSeq" id="WP_201092091.1">
    <property type="nucleotide sequence ID" value="NZ_CP067393.1"/>
</dbReference>
<evidence type="ECO:0000256" key="3">
    <source>
        <dbReference type="ARBA" id="ARBA00022723"/>
    </source>
</evidence>
<name>A0A974RY22_9GAMM</name>
<dbReference type="KEGG" id="eaz:JHT90_13955"/>
<dbReference type="AlphaFoldDB" id="A0A974RY22"/>
<reference evidence="7 8" key="1">
    <citation type="submission" date="2021-01" db="EMBL/GenBank/DDBJ databases">
        <title>Entomomonas sp. F2A isolated from a house cricket (Acheta domesticus).</title>
        <authorList>
            <person name="Spergser J."/>
            <person name="Busse H.-J."/>
        </authorList>
    </citation>
    <scope>NUCLEOTIDE SEQUENCE [LARGE SCALE GENOMIC DNA]</scope>
    <source>
        <strain evidence="7 8">F2A</strain>
    </source>
</reference>
<keyword evidence="8" id="KW-1185">Reference proteome</keyword>
<feature type="domain" description="Extradiol ring-cleavage dioxygenase class III enzyme subunit B" evidence="6">
    <location>
        <begin position="9"/>
        <end position="251"/>
    </location>
</feature>
<dbReference type="PANTHER" id="PTHR30096:SF0">
    <property type="entry name" value="4,5-DOPA DIOXYGENASE EXTRADIOL-LIKE PROTEIN"/>
    <property type="match status" value="1"/>
</dbReference>
<comment type="similarity">
    <text evidence="2">Belongs to the DODA-type extradiol aromatic ring-opening dioxygenase family.</text>
</comment>
<dbReference type="Proteomes" id="UP000595278">
    <property type="component" value="Chromosome"/>
</dbReference>
<dbReference type="CDD" id="cd07363">
    <property type="entry name" value="45_DOPA_Dioxygenase"/>
    <property type="match status" value="1"/>
</dbReference>
<dbReference type="InterPro" id="IPR004183">
    <property type="entry name" value="Xdiol_dOase_suB"/>
</dbReference>
<dbReference type="Gene3D" id="3.40.830.10">
    <property type="entry name" value="LigB-like"/>
    <property type="match status" value="1"/>
</dbReference>
<dbReference type="GO" id="GO:0008198">
    <property type="term" value="F:ferrous iron binding"/>
    <property type="evidence" value="ECO:0007669"/>
    <property type="project" value="InterPro"/>
</dbReference>
<dbReference type="PANTHER" id="PTHR30096">
    <property type="entry name" value="4,5-DOPA DIOXYGENASE EXTRADIOL-LIKE PROTEIN"/>
    <property type="match status" value="1"/>
</dbReference>
<dbReference type="InterPro" id="IPR014436">
    <property type="entry name" value="Extradiol_dOase_DODA"/>
</dbReference>